<dbReference type="Gene3D" id="1.10.600.10">
    <property type="entry name" value="Farnesyl Diphosphate Synthase"/>
    <property type="match status" value="1"/>
</dbReference>
<dbReference type="PANTHER" id="PTHR12001:SF44">
    <property type="entry name" value="GERANYLGERANYL PYROPHOSPHATE SYNTHASE"/>
    <property type="match status" value="1"/>
</dbReference>
<proteinExistence type="inferred from homology"/>
<dbReference type="SUPFAM" id="SSF48576">
    <property type="entry name" value="Terpenoid synthases"/>
    <property type="match status" value="1"/>
</dbReference>
<dbReference type="InterPro" id="IPR008949">
    <property type="entry name" value="Isoprenoid_synthase_dom_sf"/>
</dbReference>
<evidence type="ECO:0000256" key="7">
    <source>
        <dbReference type="ARBA" id="ARBA00032424"/>
    </source>
</evidence>
<keyword evidence="11" id="KW-0808">Transferase</keyword>
<dbReference type="PROSITE" id="PS00444">
    <property type="entry name" value="POLYPRENYL_SYNTHASE_2"/>
    <property type="match status" value="1"/>
</dbReference>
<evidence type="ECO:0000256" key="10">
    <source>
        <dbReference type="ARBA" id="ARBA00033096"/>
    </source>
</evidence>
<keyword evidence="13" id="KW-1185">Reference proteome</keyword>
<evidence type="ECO:0000256" key="4">
    <source>
        <dbReference type="ARBA" id="ARBA00022842"/>
    </source>
</evidence>
<evidence type="ECO:0000256" key="2">
    <source>
        <dbReference type="ARBA" id="ARBA00006706"/>
    </source>
</evidence>
<keyword evidence="3" id="KW-0479">Metal-binding</keyword>
<dbReference type="GO" id="GO:0046872">
    <property type="term" value="F:metal ion binding"/>
    <property type="evidence" value="ECO:0007669"/>
    <property type="project" value="UniProtKB-KW"/>
</dbReference>
<dbReference type="Pfam" id="PF00348">
    <property type="entry name" value="polyprenyl_synt"/>
    <property type="match status" value="1"/>
</dbReference>
<protein>
    <recommendedName>
        <fullName evidence="9">(2E,6E)-farnesyl diphosphate synthase</fullName>
    </recommendedName>
    <alternativeName>
        <fullName evidence="8">Dimethylallyltranstransferase</fullName>
    </alternativeName>
    <alternativeName>
        <fullName evidence="7">Farnesyl diphosphate synthase</fullName>
    </alternativeName>
    <alternativeName>
        <fullName evidence="5">Farnesyltranstransferase</fullName>
    </alternativeName>
    <alternativeName>
        <fullName evidence="10">Geranylgeranyl diphosphate synthase</fullName>
    </alternativeName>
    <alternativeName>
        <fullName evidence="6">Geranyltranstransferase</fullName>
    </alternativeName>
</protein>
<evidence type="ECO:0000313" key="13">
    <source>
        <dbReference type="Proteomes" id="UP000006352"/>
    </source>
</evidence>
<dbReference type="OrthoDB" id="6921389at2759"/>
<dbReference type="EMBL" id="HE797114">
    <property type="protein sequence ID" value="CCM03428.1"/>
    <property type="molecule type" value="Genomic_DNA"/>
</dbReference>
<dbReference type="HOGENOM" id="CLU_014015_6_0_1"/>
<evidence type="ECO:0000256" key="9">
    <source>
        <dbReference type="ARBA" id="ARBA00032873"/>
    </source>
</evidence>
<accession>J4G9Q4</accession>
<dbReference type="SFLD" id="SFLDS00005">
    <property type="entry name" value="Isoprenoid_Synthase_Type_I"/>
    <property type="match status" value="1"/>
</dbReference>
<keyword evidence="4" id="KW-0460">Magnesium</keyword>
<dbReference type="Proteomes" id="UP000006352">
    <property type="component" value="Unassembled WGS sequence"/>
</dbReference>
<reference evidence="12 13" key="1">
    <citation type="journal article" date="2012" name="Appl. Environ. Microbiol.">
        <title>Short-read sequencing for genomic analysis of the brown rot fungus Fibroporia radiculosa.</title>
        <authorList>
            <person name="Tang J.D."/>
            <person name="Perkins A.D."/>
            <person name="Sonstegard T.S."/>
            <person name="Schroeder S.G."/>
            <person name="Burgess S.C."/>
            <person name="Diehl S.V."/>
        </authorList>
    </citation>
    <scope>NUCLEOTIDE SEQUENCE [LARGE SCALE GENOMIC DNA]</scope>
    <source>
        <strain evidence="12 13">TFFH 294</strain>
    </source>
</reference>
<dbReference type="InterPro" id="IPR000092">
    <property type="entry name" value="Polyprenyl_synt"/>
</dbReference>
<dbReference type="GO" id="GO:0008299">
    <property type="term" value="P:isoprenoid biosynthetic process"/>
    <property type="evidence" value="ECO:0007669"/>
    <property type="project" value="InterPro"/>
</dbReference>
<dbReference type="PROSITE" id="PS00723">
    <property type="entry name" value="POLYPRENYL_SYNTHASE_1"/>
    <property type="match status" value="1"/>
</dbReference>
<comment type="similarity">
    <text evidence="2 11">Belongs to the FPP/GGPP synthase family.</text>
</comment>
<evidence type="ECO:0000256" key="5">
    <source>
        <dbReference type="ARBA" id="ARBA00032052"/>
    </source>
</evidence>
<dbReference type="InParanoid" id="J4G9Q4"/>
<evidence type="ECO:0000313" key="12">
    <source>
        <dbReference type="EMBL" id="CCM03428.1"/>
    </source>
</evidence>
<evidence type="ECO:0000256" key="6">
    <source>
        <dbReference type="ARBA" id="ARBA00032380"/>
    </source>
</evidence>
<evidence type="ECO:0000256" key="3">
    <source>
        <dbReference type="ARBA" id="ARBA00022723"/>
    </source>
</evidence>
<sequence>MAQRNPPSAHLLAQNVSSISSLSSSLVATSTAMGSIDAIRPESSTVDYDDLSSIVCHYAEWHKADEERILEPYTYITSQTGKEIRTQMINAFNIWLDVREDKLKTISRIVGMLHNASLLVDDVEDDSQLRRGIPVAHKIYGIPQVINTANYVYFQAFQEISKLQASSPRFDLHAIVIDELLNLHRGQGLDLLWRDTLTCPSEKEYISMVNNKTGGLFRLSVRLMMANARQNLDIDYIPLVNLLGICFQIRDDYCNLRSREYATNKGYAEDLTEGKFSFPIVHGVNANRKDHSLLNILQKRPSTPTLKNHAISYLENRTLSFEYTRNVLYKIEKQVRDELARLGGNKGLEAIVNLLAKAD</sequence>
<name>J4G9Q4_9APHY</name>
<dbReference type="GO" id="GO:0004659">
    <property type="term" value="F:prenyltransferase activity"/>
    <property type="evidence" value="ECO:0007669"/>
    <property type="project" value="InterPro"/>
</dbReference>
<organism evidence="12 13">
    <name type="scientific">Fibroporia radiculosa</name>
    <dbReference type="NCBI Taxonomy" id="599839"/>
    <lineage>
        <taxon>Eukaryota</taxon>
        <taxon>Fungi</taxon>
        <taxon>Dikarya</taxon>
        <taxon>Basidiomycota</taxon>
        <taxon>Agaricomycotina</taxon>
        <taxon>Agaricomycetes</taxon>
        <taxon>Polyporales</taxon>
        <taxon>Fibroporiaceae</taxon>
        <taxon>Fibroporia</taxon>
    </lineage>
</organism>
<evidence type="ECO:0000256" key="11">
    <source>
        <dbReference type="RuleBase" id="RU004466"/>
    </source>
</evidence>
<gene>
    <name evidence="12" type="ORF">FIBRA_05559</name>
</gene>
<dbReference type="PANTHER" id="PTHR12001">
    <property type="entry name" value="GERANYLGERANYL PYROPHOSPHATE SYNTHASE"/>
    <property type="match status" value="1"/>
</dbReference>
<evidence type="ECO:0000256" key="1">
    <source>
        <dbReference type="ARBA" id="ARBA00001946"/>
    </source>
</evidence>
<dbReference type="AlphaFoldDB" id="J4G9Q4"/>
<dbReference type="CDD" id="cd00685">
    <property type="entry name" value="Trans_IPPS_HT"/>
    <property type="match status" value="1"/>
</dbReference>
<evidence type="ECO:0000256" key="8">
    <source>
        <dbReference type="ARBA" id="ARBA00032448"/>
    </source>
</evidence>
<dbReference type="STRING" id="599839.J4G9Q4"/>
<dbReference type="GeneID" id="24098339"/>
<dbReference type="RefSeq" id="XP_012182711.1">
    <property type="nucleotide sequence ID" value="XM_012327321.1"/>
</dbReference>
<comment type="cofactor">
    <cofactor evidence="1">
        <name>Mg(2+)</name>
        <dbReference type="ChEBI" id="CHEBI:18420"/>
    </cofactor>
</comment>
<dbReference type="InterPro" id="IPR033749">
    <property type="entry name" value="Polyprenyl_synt_CS"/>
</dbReference>